<name>A0A9W6GMY6_9FUSO</name>
<dbReference type="PANTHER" id="PTHR41773:SF1">
    <property type="entry name" value="RELA_SPOT DOMAIN-CONTAINING PROTEIN"/>
    <property type="match status" value="1"/>
</dbReference>
<dbReference type="Pfam" id="PF04607">
    <property type="entry name" value="RelA_SpoT"/>
    <property type="match status" value="1"/>
</dbReference>
<dbReference type="Gene3D" id="3.30.460.10">
    <property type="entry name" value="Beta Polymerase, domain 2"/>
    <property type="match status" value="1"/>
</dbReference>
<organism evidence="3 4">
    <name type="scientific">Propionigenium maris DSM 9537</name>
    <dbReference type="NCBI Taxonomy" id="1123000"/>
    <lineage>
        <taxon>Bacteria</taxon>
        <taxon>Fusobacteriati</taxon>
        <taxon>Fusobacteriota</taxon>
        <taxon>Fusobacteriia</taxon>
        <taxon>Fusobacteriales</taxon>
        <taxon>Fusobacteriaceae</taxon>
        <taxon>Propionigenium</taxon>
    </lineage>
</organism>
<keyword evidence="4" id="KW-1185">Reference proteome</keyword>
<proteinExistence type="predicted"/>
<evidence type="ECO:0000313" key="3">
    <source>
        <dbReference type="EMBL" id="GLI57463.1"/>
    </source>
</evidence>
<comment type="caution">
    <text evidence="3">The sequence shown here is derived from an EMBL/GenBank/DDBJ whole genome shotgun (WGS) entry which is preliminary data.</text>
</comment>
<reference evidence="3" key="1">
    <citation type="submission" date="2022-12" db="EMBL/GenBank/DDBJ databases">
        <title>Reference genome sequencing for broad-spectrum identification of bacterial and archaeal isolates by mass spectrometry.</title>
        <authorList>
            <person name="Sekiguchi Y."/>
            <person name="Tourlousse D.M."/>
        </authorList>
    </citation>
    <scope>NUCLEOTIDE SEQUENCE</scope>
    <source>
        <strain evidence="3">10succ1</strain>
    </source>
</reference>
<dbReference type="Proteomes" id="UP001144471">
    <property type="component" value="Unassembled WGS sequence"/>
</dbReference>
<dbReference type="GO" id="GO:0015969">
    <property type="term" value="P:guanosine tetraphosphate metabolic process"/>
    <property type="evidence" value="ECO:0007669"/>
    <property type="project" value="InterPro"/>
</dbReference>
<dbReference type="AlphaFoldDB" id="A0A9W6GMY6"/>
<dbReference type="Gene3D" id="1.10.287.860">
    <property type="entry name" value="Nucleotidyltransferase"/>
    <property type="match status" value="1"/>
</dbReference>
<sequence>MTEKEIINSSDIFSKYRPYFLAQLEKLTDTLEELFEGNPQIDLKIEGRVKKVESFKKKLEKKKDKYKDAFKDMTDILGIRLITIYKDENDELINILKKNFNIDLKNSSNKFKKLDYDRMGYISLHYVCSYKHPEEDLLPEVREVVNNLKFEVQIRSYLQHVWAEVDHRLRYKTLIDVPTKIKRKLFRLSALFEMADSDFCHIRDEVRALERFYEEKFSAKNYNLRLDLSTINFYLKYNDKKIAEILNIMQIQHYNTFDVAKEEKLEKKLLKYAIKFGLHEIKHIDMLIHCLLSNQAAFLTYADKEMRSKLSYVVNSGCTFILNMLLVLFESRDRLKVIYNLSEESLDSLMLLREKVDFDI</sequence>
<feature type="coiled-coil region" evidence="1">
    <location>
        <begin position="49"/>
        <end position="76"/>
    </location>
</feature>
<dbReference type="PANTHER" id="PTHR41773">
    <property type="entry name" value="GTP PYROPHOSPHATASE-RELATED"/>
    <property type="match status" value="1"/>
</dbReference>
<dbReference type="SMART" id="SM00954">
    <property type="entry name" value="RelA_SpoT"/>
    <property type="match status" value="1"/>
</dbReference>
<keyword evidence="1" id="KW-0175">Coiled coil</keyword>
<accession>A0A9W6GMY6</accession>
<dbReference type="EMBL" id="BSDY01000018">
    <property type="protein sequence ID" value="GLI57463.1"/>
    <property type="molecule type" value="Genomic_DNA"/>
</dbReference>
<evidence type="ECO:0000256" key="1">
    <source>
        <dbReference type="SAM" id="Coils"/>
    </source>
</evidence>
<dbReference type="InterPro" id="IPR007685">
    <property type="entry name" value="RelA_SpoT"/>
</dbReference>
<dbReference type="InterPro" id="IPR043519">
    <property type="entry name" value="NT_sf"/>
</dbReference>
<dbReference type="SUPFAM" id="SSF81301">
    <property type="entry name" value="Nucleotidyltransferase"/>
    <property type="match status" value="1"/>
</dbReference>
<evidence type="ECO:0000259" key="2">
    <source>
        <dbReference type="SMART" id="SM00954"/>
    </source>
</evidence>
<protein>
    <recommendedName>
        <fullName evidence="2">RelA/SpoT domain-containing protein</fullName>
    </recommendedName>
</protein>
<gene>
    <name evidence="3" type="ORF">PM10SUCC1_29770</name>
</gene>
<evidence type="ECO:0000313" key="4">
    <source>
        <dbReference type="Proteomes" id="UP001144471"/>
    </source>
</evidence>
<feature type="domain" description="RelA/SpoT" evidence="2">
    <location>
        <begin position="47"/>
        <end position="177"/>
    </location>
</feature>
<dbReference type="RefSeq" id="WP_281837096.1">
    <property type="nucleotide sequence ID" value="NZ_BSDY01000018.1"/>
</dbReference>
<dbReference type="CDD" id="cd05399">
    <property type="entry name" value="NT_Rel-Spo_like"/>
    <property type="match status" value="1"/>
</dbReference>